<dbReference type="EMBL" id="BAAAPO010000016">
    <property type="protein sequence ID" value="GAA1787291.1"/>
    <property type="molecule type" value="Genomic_DNA"/>
</dbReference>
<comment type="caution">
    <text evidence="2">The sequence shown here is derived from an EMBL/GenBank/DDBJ whole genome shotgun (WGS) entry which is preliminary data.</text>
</comment>
<dbReference type="InterPro" id="IPR036186">
    <property type="entry name" value="Serpin_sf"/>
</dbReference>
<dbReference type="InterPro" id="IPR042178">
    <property type="entry name" value="Serpin_sf_1"/>
</dbReference>
<dbReference type="Pfam" id="PF00079">
    <property type="entry name" value="Serpin"/>
    <property type="match status" value="1"/>
</dbReference>
<dbReference type="InterPro" id="IPR023796">
    <property type="entry name" value="Serpin_dom"/>
</dbReference>
<name>A0ABP4XR77_9MICO</name>
<dbReference type="Proteomes" id="UP001499938">
    <property type="component" value="Unassembled WGS sequence"/>
</dbReference>
<proteinExistence type="predicted"/>
<evidence type="ECO:0000313" key="3">
    <source>
        <dbReference type="Proteomes" id="UP001499938"/>
    </source>
</evidence>
<evidence type="ECO:0000313" key="2">
    <source>
        <dbReference type="EMBL" id="GAA1787291.1"/>
    </source>
</evidence>
<dbReference type="InterPro" id="IPR000215">
    <property type="entry name" value="Serpin_fam"/>
</dbReference>
<keyword evidence="3" id="KW-1185">Reference proteome</keyword>
<dbReference type="PANTHER" id="PTHR11461:SF211">
    <property type="entry name" value="GH10112P-RELATED"/>
    <property type="match status" value="1"/>
</dbReference>
<accession>A0ABP4XR77</accession>
<sequence>MLDVLRHGDLATTNAHLGAVVASLAKKAGRFTPQGAEPYEIVLTFANSLWPQAKYPIEQPFLEAMARRYGAPVHTVDYGQPEAARRAINGWVSEETDSRIPELIPEGLWMTRRVWCS</sequence>
<evidence type="ECO:0000259" key="1">
    <source>
        <dbReference type="Pfam" id="PF00079"/>
    </source>
</evidence>
<dbReference type="Gene3D" id="3.30.497.10">
    <property type="entry name" value="Antithrombin, subunit I, domain 2"/>
    <property type="match status" value="1"/>
</dbReference>
<gene>
    <name evidence="2" type="ORF">GCM10009811_10520</name>
</gene>
<dbReference type="SUPFAM" id="SSF56574">
    <property type="entry name" value="Serpins"/>
    <property type="match status" value="1"/>
</dbReference>
<protein>
    <recommendedName>
        <fullName evidence="1">Serpin domain-containing protein</fullName>
    </recommendedName>
</protein>
<dbReference type="PANTHER" id="PTHR11461">
    <property type="entry name" value="SERINE PROTEASE INHIBITOR, SERPIN"/>
    <property type="match status" value="1"/>
</dbReference>
<organism evidence="2 3">
    <name type="scientific">Nostocoides veronense</name>
    <dbReference type="NCBI Taxonomy" id="330836"/>
    <lineage>
        <taxon>Bacteria</taxon>
        <taxon>Bacillati</taxon>
        <taxon>Actinomycetota</taxon>
        <taxon>Actinomycetes</taxon>
        <taxon>Micrococcales</taxon>
        <taxon>Intrasporangiaceae</taxon>
        <taxon>Nostocoides</taxon>
    </lineage>
</organism>
<reference evidence="3" key="1">
    <citation type="journal article" date="2019" name="Int. J. Syst. Evol. Microbiol.">
        <title>The Global Catalogue of Microorganisms (GCM) 10K type strain sequencing project: providing services to taxonomists for standard genome sequencing and annotation.</title>
        <authorList>
            <consortium name="The Broad Institute Genomics Platform"/>
            <consortium name="The Broad Institute Genome Sequencing Center for Infectious Disease"/>
            <person name="Wu L."/>
            <person name="Ma J."/>
        </authorList>
    </citation>
    <scope>NUCLEOTIDE SEQUENCE [LARGE SCALE GENOMIC DNA]</scope>
    <source>
        <strain evidence="3">JCM 15592</strain>
    </source>
</reference>
<feature type="domain" description="Serpin" evidence="1">
    <location>
        <begin position="12"/>
        <end position="106"/>
    </location>
</feature>